<evidence type="ECO:0000313" key="9">
    <source>
        <dbReference type="EMBL" id="RST94169.1"/>
    </source>
</evidence>
<name>A0A429ZKG9_9ENTE</name>
<keyword evidence="7" id="KW-0067">ATP-binding</keyword>
<dbReference type="SUPFAM" id="SSF158379">
    <property type="entry name" value="YqgQ-like"/>
    <property type="match status" value="1"/>
</dbReference>
<dbReference type="SUPFAM" id="SSF53067">
    <property type="entry name" value="Actin-like ATPase domain"/>
    <property type="match status" value="1"/>
</dbReference>
<evidence type="ECO:0000256" key="6">
    <source>
        <dbReference type="ARBA" id="ARBA00022777"/>
    </source>
</evidence>
<dbReference type="InterPro" id="IPR009256">
    <property type="entry name" value="YqgQ-like"/>
</dbReference>
<evidence type="ECO:0000256" key="7">
    <source>
        <dbReference type="ARBA" id="ARBA00022840"/>
    </source>
</evidence>
<evidence type="ECO:0000256" key="5">
    <source>
        <dbReference type="ARBA" id="ARBA00022741"/>
    </source>
</evidence>
<dbReference type="Gene3D" id="3.30.420.40">
    <property type="match status" value="2"/>
</dbReference>
<evidence type="ECO:0000256" key="8">
    <source>
        <dbReference type="ARBA" id="ARBA00032386"/>
    </source>
</evidence>
<evidence type="ECO:0000256" key="4">
    <source>
        <dbReference type="ARBA" id="ARBA00022679"/>
    </source>
</evidence>
<keyword evidence="10" id="KW-1185">Reference proteome</keyword>
<dbReference type="PANTHER" id="PTHR18964">
    <property type="entry name" value="ROK (REPRESSOR, ORF, KINASE) FAMILY"/>
    <property type="match status" value="1"/>
</dbReference>
<dbReference type="AlphaFoldDB" id="A0A429ZKG9"/>
<dbReference type="GO" id="GO:0005737">
    <property type="term" value="C:cytoplasm"/>
    <property type="evidence" value="ECO:0007669"/>
    <property type="project" value="InterPro"/>
</dbReference>
<accession>A0A429ZKG9</accession>
<dbReference type="Gene3D" id="1.10.287.760">
    <property type="entry name" value="YqgQ-like"/>
    <property type="match status" value="1"/>
</dbReference>
<keyword evidence="4" id="KW-0808">Transferase</keyword>
<sequence>MAKLRTLYDVQQLLKRFGSYVYLGKRLWDIEMIGIELDSLYQAGMLDLKVYQTAKSVLTREHDLERQRELNHKEEITVNRKLIGIDLGGTTAKFAILTEAGEVQQKWSIETNSAEEGTLIVPDIIASIKHRLEMYNMTKDDFIGIGMGTPGTVDREAGTVIGAYNLNWKTKQEVKKDIEKALGIPFALDNDANVAALGERWQGAGENSPDVTFITLGTGVGGGIIAEGQLLHGVAGAAGEIGHITVEPTGFDCTCGKKGCLETVASATGVVRLARTMAESYAGESTLKYMIDDGQDVTSKVVFDEAVAGDDFALMVVDKVSFYLGLACGNIGNMLNPTDIVIGGGVSAAGEFLRSRIQTYFNEFTFPQVTESTKIKLAQLGNEAGVIGASSLALQFKTAD</sequence>
<dbReference type="Pfam" id="PF00480">
    <property type="entry name" value="ROK"/>
    <property type="match status" value="1"/>
</dbReference>
<dbReference type="InterPro" id="IPR043129">
    <property type="entry name" value="ATPase_NBD"/>
</dbReference>
<dbReference type="GO" id="GO:0005524">
    <property type="term" value="F:ATP binding"/>
    <property type="evidence" value="ECO:0007669"/>
    <property type="project" value="UniProtKB-KW"/>
</dbReference>
<evidence type="ECO:0000256" key="3">
    <source>
        <dbReference type="ARBA" id="ARBA00014701"/>
    </source>
</evidence>
<dbReference type="Proteomes" id="UP000287239">
    <property type="component" value="Unassembled WGS sequence"/>
</dbReference>
<reference evidence="9 10" key="1">
    <citation type="submission" date="2017-05" db="EMBL/GenBank/DDBJ databases">
        <title>Vagococcus spp. assemblies.</title>
        <authorList>
            <person name="Gulvik C.A."/>
        </authorList>
    </citation>
    <scope>NUCLEOTIDE SEQUENCE [LARGE SCALE GENOMIC DNA]</scope>
    <source>
        <strain evidence="9 10">NCFB 2777</strain>
    </source>
</reference>
<dbReference type="InterPro" id="IPR000600">
    <property type="entry name" value="ROK"/>
</dbReference>
<dbReference type="OrthoDB" id="9810372at2"/>
<dbReference type="CDD" id="cd24062">
    <property type="entry name" value="ASKHA_NBD_ROK_BsGLK-like"/>
    <property type="match status" value="1"/>
</dbReference>
<dbReference type="GO" id="GO:0004340">
    <property type="term" value="F:glucokinase activity"/>
    <property type="evidence" value="ECO:0007669"/>
    <property type="project" value="UniProtKB-EC"/>
</dbReference>
<evidence type="ECO:0000313" key="10">
    <source>
        <dbReference type="Proteomes" id="UP000287239"/>
    </source>
</evidence>
<dbReference type="EC" id="2.7.1.2" evidence="2"/>
<dbReference type="InterPro" id="IPR004654">
    <property type="entry name" value="ROK_glcA"/>
</dbReference>
<dbReference type="GO" id="GO:0006096">
    <property type="term" value="P:glycolytic process"/>
    <property type="evidence" value="ECO:0007669"/>
    <property type="project" value="InterPro"/>
</dbReference>
<organism evidence="9 10">
    <name type="scientific">Vagococcus salmoninarum</name>
    <dbReference type="NCBI Taxonomy" id="2739"/>
    <lineage>
        <taxon>Bacteria</taxon>
        <taxon>Bacillati</taxon>
        <taxon>Bacillota</taxon>
        <taxon>Bacilli</taxon>
        <taxon>Lactobacillales</taxon>
        <taxon>Enterococcaceae</taxon>
        <taxon>Vagococcus</taxon>
    </lineage>
</organism>
<gene>
    <name evidence="9" type="ORF">CBF35_10665</name>
</gene>
<comment type="similarity">
    <text evidence="1">Belongs to the ROK (NagC/XylR) family.</text>
</comment>
<dbReference type="Pfam" id="PF06014">
    <property type="entry name" value="YqgQ-like"/>
    <property type="match status" value="1"/>
</dbReference>
<dbReference type="PROSITE" id="PS01125">
    <property type="entry name" value="ROK"/>
    <property type="match status" value="1"/>
</dbReference>
<evidence type="ECO:0000256" key="2">
    <source>
        <dbReference type="ARBA" id="ARBA00012323"/>
    </source>
</evidence>
<dbReference type="InterPro" id="IPR023164">
    <property type="entry name" value="YqgQ-like_sf"/>
</dbReference>
<keyword evidence="6 9" id="KW-0418">Kinase</keyword>
<keyword evidence="5" id="KW-0547">Nucleotide-binding</keyword>
<protein>
    <recommendedName>
        <fullName evidence="3">Glucokinase</fullName>
        <ecNumber evidence="2">2.7.1.2</ecNumber>
    </recommendedName>
    <alternativeName>
        <fullName evidence="8">Glucose kinase</fullName>
    </alternativeName>
</protein>
<proteinExistence type="inferred from homology"/>
<dbReference type="EMBL" id="NGJU01000016">
    <property type="protein sequence ID" value="RST94169.1"/>
    <property type="molecule type" value="Genomic_DNA"/>
</dbReference>
<dbReference type="PANTHER" id="PTHR18964:SF149">
    <property type="entry name" value="BIFUNCTIONAL UDP-N-ACETYLGLUCOSAMINE 2-EPIMERASE_N-ACETYLMANNOSAMINE KINASE"/>
    <property type="match status" value="1"/>
</dbReference>
<comment type="caution">
    <text evidence="9">The sequence shown here is derived from an EMBL/GenBank/DDBJ whole genome shotgun (WGS) entry which is preliminary data.</text>
</comment>
<dbReference type="NCBIfam" id="TIGR00744">
    <property type="entry name" value="ROK_glcA_fam"/>
    <property type="match status" value="1"/>
</dbReference>
<dbReference type="InterPro" id="IPR049874">
    <property type="entry name" value="ROK_cs"/>
</dbReference>
<evidence type="ECO:0000256" key="1">
    <source>
        <dbReference type="ARBA" id="ARBA00006479"/>
    </source>
</evidence>